<dbReference type="InterPro" id="IPR024688">
    <property type="entry name" value="Mac_dom"/>
</dbReference>
<evidence type="ECO:0000256" key="2">
    <source>
        <dbReference type="ARBA" id="ARBA00022679"/>
    </source>
</evidence>
<dbReference type="InterPro" id="IPR018357">
    <property type="entry name" value="Hexapep_transf_CS"/>
</dbReference>
<evidence type="ECO:0000313" key="7">
    <source>
        <dbReference type="EMBL" id="MBC9826196.1"/>
    </source>
</evidence>
<dbReference type="SMART" id="SM01266">
    <property type="entry name" value="Mac"/>
    <property type="match status" value="1"/>
</dbReference>
<comment type="similarity">
    <text evidence="1 5">Belongs to the transferase hexapeptide repeat family.</text>
</comment>
<dbReference type="InterPro" id="IPR011004">
    <property type="entry name" value="Trimer_LpxA-like_sf"/>
</dbReference>
<feature type="domain" description="Maltose/galactoside acetyltransferase" evidence="6">
    <location>
        <begin position="5"/>
        <end position="59"/>
    </location>
</feature>
<dbReference type="RefSeq" id="WP_187949164.1">
    <property type="nucleotide sequence ID" value="NZ_WNJQ01000013.1"/>
</dbReference>
<dbReference type="PANTHER" id="PTHR43017:SF1">
    <property type="entry name" value="ACETYLTRANSFERASE YJL218W-RELATED"/>
    <property type="match status" value="1"/>
</dbReference>
<dbReference type="EMBL" id="WNJQ01000013">
    <property type="protein sequence ID" value="MBC9826196.1"/>
    <property type="molecule type" value="Genomic_DNA"/>
</dbReference>
<proteinExistence type="inferred from homology"/>
<evidence type="ECO:0000313" key="8">
    <source>
        <dbReference type="Proteomes" id="UP000638836"/>
    </source>
</evidence>
<dbReference type="Gene3D" id="2.160.10.10">
    <property type="entry name" value="Hexapeptide repeat proteins"/>
    <property type="match status" value="1"/>
</dbReference>
<evidence type="ECO:0000256" key="4">
    <source>
        <dbReference type="ARBA" id="ARBA00023315"/>
    </source>
</evidence>
<dbReference type="Pfam" id="PF12464">
    <property type="entry name" value="Mac"/>
    <property type="match status" value="1"/>
</dbReference>
<dbReference type="CDD" id="cd03357">
    <property type="entry name" value="LbH_MAT_GAT"/>
    <property type="match status" value="1"/>
</dbReference>
<dbReference type="InterPro" id="IPR001451">
    <property type="entry name" value="Hexapep"/>
</dbReference>
<gene>
    <name evidence="7" type="ORF">GLO26_10410</name>
</gene>
<evidence type="ECO:0000256" key="5">
    <source>
        <dbReference type="RuleBase" id="RU367021"/>
    </source>
</evidence>
<keyword evidence="8" id="KW-1185">Reference proteome</keyword>
<evidence type="ECO:0000256" key="3">
    <source>
        <dbReference type="ARBA" id="ARBA00022737"/>
    </source>
</evidence>
<reference evidence="7 8" key="1">
    <citation type="journal article" date="2020" name="Microorganisms">
        <title>New Insight into Antimicrobial Compounds from Food and Marine-Sourced Carnobacterium Species through Phenotype and Genome Analyses.</title>
        <authorList>
            <person name="Begrem S."/>
            <person name="Ivaniuk F."/>
            <person name="Gigout-Chevalier F."/>
            <person name="Kolypczuk L."/>
            <person name="Bonnetot S."/>
            <person name="Leroi F."/>
            <person name="Grovel O."/>
            <person name="Delbarre-Ladrat C."/>
            <person name="Passerini D."/>
        </authorList>
    </citation>
    <scope>NUCLEOTIDE SEQUENCE [LARGE SCALE GENOMIC DNA]</scope>
    <source>
        <strain evidence="7 8">MIP2551</strain>
    </source>
</reference>
<keyword evidence="2 5" id="KW-0808">Transferase</keyword>
<organism evidence="7 8">
    <name type="scientific">Carnobacterium inhibens</name>
    <dbReference type="NCBI Taxonomy" id="147709"/>
    <lineage>
        <taxon>Bacteria</taxon>
        <taxon>Bacillati</taxon>
        <taxon>Bacillota</taxon>
        <taxon>Bacilli</taxon>
        <taxon>Lactobacillales</taxon>
        <taxon>Carnobacteriaceae</taxon>
        <taxon>Carnobacterium</taxon>
    </lineage>
</organism>
<dbReference type="PANTHER" id="PTHR43017">
    <property type="entry name" value="GALACTOSIDE O-ACETYLTRANSFERASE"/>
    <property type="match status" value="1"/>
</dbReference>
<evidence type="ECO:0000259" key="6">
    <source>
        <dbReference type="SMART" id="SM01266"/>
    </source>
</evidence>
<dbReference type="InterPro" id="IPR039369">
    <property type="entry name" value="LacA-like"/>
</dbReference>
<dbReference type="PROSITE" id="PS00101">
    <property type="entry name" value="HEXAPEP_TRANSFERASES"/>
    <property type="match status" value="1"/>
</dbReference>
<dbReference type="SUPFAM" id="SSF51161">
    <property type="entry name" value="Trimeric LpxA-like enzymes"/>
    <property type="match status" value="1"/>
</dbReference>
<keyword evidence="4 5" id="KW-0012">Acyltransferase</keyword>
<comment type="caution">
    <text evidence="7">The sequence shown here is derived from an EMBL/GenBank/DDBJ whole genome shotgun (WGS) entry which is preliminary data.</text>
</comment>
<evidence type="ECO:0000256" key="1">
    <source>
        <dbReference type="ARBA" id="ARBA00007274"/>
    </source>
</evidence>
<name>A0ABR7TG22_9LACT</name>
<accession>A0ABR7TG22</accession>
<dbReference type="Pfam" id="PF00132">
    <property type="entry name" value="Hexapep"/>
    <property type="match status" value="1"/>
</dbReference>
<dbReference type="Proteomes" id="UP000638836">
    <property type="component" value="Unassembled WGS sequence"/>
</dbReference>
<protein>
    <recommendedName>
        <fullName evidence="5">Acetyltransferase</fullName>
        <ecNumber evidence="5">2.3.1.-</ecNumber>
    </recommendedName>
</protein>
<sequence>MRTQRERMLAGDLYMAGGPELRTMINRSRRLIDEFNHSTFDERSKRVEIINELFGKTGENVYIERPFRCDYGSHITVGKNFYANFECIMLDIASITIGNNVMFGPRVGVYTAGHPIDHEVRISGLEFGTPITIGDNVWVGASTVINPGVTIGNNVVIGSGSVVTRNIPDNVVAVGNPCRVLRTITEEDKKYWTDLKEAYSEEMKD</sequence>
<dbReference type="EC" id="2.3.1.-" evidence="5"/>
<keyword evidence="3" id="KW-0677">Repeat</keyword>